<dbReference type="RefSeq" id="WP_069447129.1">
    <property type="nucleotide sequence ID" value="NZ_MDCJ01000002.1"/>
</dbReference>
<evidence type="ECO:0000313" key="1">
    <source>
        <dbReference type="EMBL" id="ODS12406.1"/>
    </source>
</evidence>
<proteinExistence type="predicted"/>
<dbReference type="AlphaFoldDB" id="A0A1E3WRL3"/>
<dbReference type="EMBL" id="MDCJ01000002">
    <property type="protein sequence ID" value="ODS12406.1"/>
    <property type="molecule type" value="Genomic_DNA"/>
</dbReference>
<name>A0A1E3WRL3_9VIBR</name>
<gene>
    <name evidence="1" type="ORF">VSF3289_02710</name>
</gene>
<protein>
    <submittedName>
        <fullName evidence="1">Uncharacterized protein</fullName>
    </submittedName>
</protein>
<sequence length="124" mass="13915">MKVFLTLPDKQDLPYSIVSEVLAHLMYPFGDEVATQMAWRELGCRLVIIDEYDTLEAVLVGLIDAKEQVLFALEYPEYVDVIGDYCLSLAITNDEGGGIYLLTHKSHNLEALKESIANAKHLDI</sequence>
<comment type="caution">
    <text evidence="1">The sequence shown here is derived from an EMBL/GenBank/DDBJ whole genome shotgun (WGS) entry which is preliminary data.</text>
</comment>
<accession>A0A1E3WRL3</accession>
<organism evidence="1 2">
    <name type="scientific">Vibrio scophthalmi</name>
    <dbReference type="NCBI Taxonomy" id="45658"/>
    <lineage>
        <taxon>Bacteria</taxon>
        <taxon>Pseudomonadati</taxon>
        <taxon>Pseudomonadota</taxon>
        <taxon>Gammaproteobacteria</taxon>
        <taxon>Vibrionales</taxon>
        <taxon>Vibrionaceae</taxon>
        <taxon>Vibrio</taxon>
    </lineage>
</organism>
<reference evidence="1 2" key="1">
    <citation type="submission" date="2016-08" db="EMBL/GenBank/DDBJ databases">
        <title>Genome sequencing of Vibrio scophthalmi strain FP3289, an isolated from Paralichthys olivaceus.</title>
        <authorList>
            <person name="Han H.-J."/>
        </authorList>
    </citation>
    <scope>NUCLEOTIDE SEQUENCE [LARGE SCALE GENOMIC DNA]</scope>
    <source>
        <strain evidence="1 2">FP3289</strain>
    </source>
</reference>
<dbReference type="OrthoDB" id="6228871at2"/>
<evidence type="ECO:0000313" key="2">
    <source>
        <dbReference type="Proteomes" id="UP000095131"/>
    </source>
</evidence>
<dbReference type="Proteomes" id="UP000095131">
    <property type="component" value="Unassembled WGS sequence"/>
</dbReference>